<feature type="domain" description="Ketopantoate reductase C-terminal" evidence="7">
    <location>
        <begin position="192"/>
        <end position="314"/>
    </location>
</feature>
<dbReference type="GO" id="GO:0015940">
    <property type="term" value="P:pantothenate biosynthetic process"/>
    <property type="evidence" value="ECO:0007669"/>
    <property type="project" value="InterPro"/>
</dbReference>
<dbReference type="InterPro" id="IPR051402">
    <property type="entry name" value="KPR-Related"/>
</dbReference>
<keyword evidence="9" id="KW-1185">Reference proteome</keyword>
<evidence type="ECO:0000256" key="2">
    <source>
        <dbReference type="ARBA" id="ARBA00022857"/>
    </source>
</evidence>
<comment type="function">
    <text evidence="4">Catalyzes the NADPH-dependent reduction of ketopantoate into pantoic acid.</text>
</comment>
<keyword evidence="3 4" id="KW-0560">Oxidoreductase</keyword>
<sequence length="343" mass="38710">MSKANVLLIGMGAVGTIAAYALDKRGQSKVTCVVRSVYDILTTRGFDIESVDYGNVKGYRPDYVEKSVKEAMAKHGPFDYVLVTMKNIPDIHPIEPLLAECYSPDTAIVLLQNGIGIERPVFKEFPEAYVISGVTMIGTTLYHDTVKQVGPDLVTFGPFLNPRLPEDKQVAKCKKFVDMYTNPHNQVSYDWNVKYTRWKKLVYNATVNTTCALTNVDLGRLELFGGVDSVVRPAMREVLAIAKADGVELPESIIEYMIRSDDADYYPPSMLMDVRKGNYTEYRTLIGNVLMIAKEHEIYAPTLTVLSNLLHVVQMRTMEEKGRFELPKQRPLPADNYKIEYKD</sequence>
<evidence type="ECO:0000313" key="8">
    <source>
        <dbReference type="EMBL" id="VEU23758.1"/>
    </source>
</evidence>
<name>A0A448YS71_BRENA</name>
<feature type="domain" description="Ketopantoate reductase N-terminal" evidence="6">
    <location>
        <begin position="6"/>
        <end position="159"/>
    </location>
</feature>
<dbReference type="InterPro" id="IPR008927">
    <property type="entry name" value="6-PGluconate_DH-like_C_sf"/>
</dbReference>
<accession>A0A448YS71</accession>
<dbReference type="InterPro" id="IPR013752">
    <property type="entry name" value="KPA_reductase"/>
</dbReference>
<dbReference type="Gene3D" id="1.10.1040.10">
    <property type="entry name" value="N-(1-d-carboxylethyl)-l-norvaline Dehydrogenase, domain 2"/>
    <property type="match status" value="1"/>
</dbReference>
<evidence type="ECO:0000256" key="1">
    <source>
        <dbReference type="ARBA" id="ARBA00007870"/>
    </source>
</evidence>
<evidence type="ECO:0000256" key="5">
    <source>
        <dbReference type="SAM" id="SignalP"/>
    </source>
</evidence>
<dbReference type="EMBL" id="CAACVR010000056">
    <property type="protein sequence ID" value="VEU23758.1"/>
    <property type="molecule type" value="Genomic_DNA"/>
</dbReference>
<evidence type="ECO:0000256" key="4">
    <source>
        <dbReference type="RuleBase" id="RU362068"/>
    </source>
</evidence>
<dbReference type="SUPFAM" id="SSF51735">
    <property type="entry name" value="NAD(P)-binding Rossmann-fold domains"/>
    <property type="match status" value="1"/>
</dbReference>
<proteinExistence type="inferred from homology"/>
<dbReference type="InterPro" id="IPR036291">
    <property type="entry name" value="NAD(P)-bd_dom_sf"/>
</dbReference>
<dbReference type="Pfam" id="PF08546">
    <property type="entry name" value="ApbA_C"/>
    <property type="match status" value="1"/>
</dbReference>
<keyword evidence="5" id="KW-0732">Signal</keyword>
<dbReference type="GO" id="GO:0005737">
    <property type="term" value="C:cytoplasm"/>
    <property type="evidence" value="ECO:0007669"/>
    <property type="project" value="TreeGrafter"/>
</dbReference>
<dbReference type="Proteomes" id="UP000290900">
    <property type="component" value="Unassembled WGS sequence"/>
</dbReference>
<evidence type="ECO:0000259" key="6">
    <source>
        <dbReference type="Pfam" id="PF02558"/>
    </source>
</evidence>
<dbReference type="InterPro" id="IPR013332">
    <property type="entry name" value="KPR_N"/>
</dbReference>
<reference evidence="8 9" key="1">
    <citation type="submission" date="2018-12" db="EMBL/GenBank/DDBJ databases">
        <authorList>
            <person name="Tiukova I."/>
            <person name="Dainat J."/>
        </authorList>
    </citation>
    <scope>NUCLEOTIDE SEQUENCE [LARGE SCALE GENOMIC DNA]</scope>
</reference>
<dbReference type="STRING" id="13370.A0A448YS71"/>
<dbReference type="AlphaFoldDB" id="A0A448YS71"/>
<dbReference type="Gene3D" id="3.40.50.720">
    <property type="entry name" value="NAD(P)-binding Rossmann-like Domain"/>
    <property type="match status" value="1"/>
</dbReference>
<dbReference type="EC" id="1.1.1.169" evidence="4"/>
<feature type="chain" id="PRO_5019436728" description="2-dehydropantoate 2-reductase" evidence="5">
    <location>
        <begin position="20"/>
        <end position="343"/>
    </location>
</feature>
<evidence type="ECO:0000313" key="9">
    <source>
        <dbReference type="Proteomes" id="UP000290900"/>
    </source>
</evidence>
<comment type="catalytic activity">
    <reaction evidence="4">
        <text>(R)-pantoate + NADP(+) = 2-dehydropantoate + NADPH + H(+)</text>
        <dbReference type="Rhea" id="RHEA:16233"/>
        <dbReference type="ChEBI" id="CHEBI:11561"/>
        <dbReference type="ChEBI" id="CHEBI:15378"/>
        <dbReference type="ChEBI" id="CHEBI:15980"/>
        <dbReference type="ChEBI" id="CHEBI:57783"/>
        <dbReference type="ChEBI" id="CHEBI:58349"/>
        <dbReference type="EC" id="1.1.1.169"/>
    </reaction>
</comment>
<keyword evidence="2 4" id="KW-0521">NADP</keyword>
<dbReference type="InterPro" id="IPR013328">
    <property type="entry name" value="6PGD_dom2"/>
</dbReference>
<dbReference type="NCBIfam" id="TIGR00745">
    <property type="entry name" value="apbA_panE"/>
    <property type="match status" value="1"/>
</dbReference>
<comment type="similarity">
    <text evidence="1 4">Belongs to the ketopantoate reductase family.</text>
</comment>
<dbReference type="OrthoDB" id="3609at2759"/>
<feature type="signal peptide" evidence="5">
    <location>
        <begin position="1"/>
        <end position="19"/>
    </location>
</feature>
<protein>
    <recommendedName>
        <fullName evidence="4">2-dehydropantoate 2-reductase</fullName>
        <ecNumber evidence="4">1.1.1.169</ecNumber>
    </recommendedName>
    <alternativeName>
        <fullName evidence="4">Ketopantoate reductase</fullName>
    </alternativeName>
</protein>
<dbReference type="InterPro" id="IPR003710">
    <property type="entry name" value="ApbA"/>
</dbReference>
<dbReference type="GO" id="GO:0008677">
    <property type="term" value="F:2-dehydropantoate 2-reductase activity"/>
    <property type="evidence" value="ECO:0007669"/>
    <property type="project" value="UniProtKB-EC"/>
</dbReference>
<dbReference type="SUPFAM" id="SSF48179">
    <property type="entry name" value="6-phosphogluconate dehydrogenase C-terminal domain-like"/>
    <property type="match status" value="1"/>
</dbReference>
<dbReference type="PANTHER" id="PTHR21708:SF30">
    <property type="entry name" value="2-DEHYDROPANTOATE 2-REDUCTASE-RELATED"/>
    <property type="match status" value="1"/>
</dbReference>
<dbReference type="PANTHER" id="PTHR21708">
    <property type="entry name" value="PROBABLE 2-DEHYDROPANTOATE 2-REDUCTASE"/>
    <property type="match status" value="1"/>
</dbReference>
<organism evidence="8 9">
    <name type="scientific">Brettanomyces naardenensis</name>
    <name type="common">Yeast</name>
    <dbReference type="NCBI Taxonomy" id="13370"/>
    <lineage>
        <taxon>Eukaryota</taxon>
        <taxon>Fungi</taxon>
        <taxon>Dikarya</taxon>
        <taxon>Ascomycota</taxon>
        <taxon>Saccharomycotina</taxon>
        <taxon>Pichiomycetes</taxon>
        <taxon>Pichiales</taxon>
        <taxon>Pichiaceae</taxon>
        <taxon>Brettanomyces</taxon>
    </lineage>
</organism>
<evidence type="ECO:0000256" key="3">
    <source>
        <dbReference type="ARBA" id="ARBA00023002"/>
    </source>
</evidence>
<gene>
    <name evidence="8" type="ORF">BRENAR_LOCUS4487</name>
</gene>
<dbReference type="InParanoid" id="A0A448YS71"/>
<evidence type="ECO:0000259" key="7">
    <source>
        <dbReference type="Pfam" id="PF08546"/>
    </source>
</evidence>
<dbReference type="Pfam" id="PF02558">
    <property type="entry name" value="ApbA"/>
    <property type="match status" value="1"/>
</dbReference>
<dbReference type="FunFam" id="1.10.1040.10:FF:000017">
    <property type="entry name" value="2-dehydropantoate 2-reductase"/>
    <property type="match status" value="1"/>
</dbReference>